<keyword evidence="2 7" id="KW-0813">Transport</keyword>
<dbReference type="PROSITE" id="PS50928">
    <property type="entry name" value="ABC_TM1"/>
    <property type="match status" value="1"/>
</dbReference>
<evidence type="ECO:0000256" key="6">
    <source>
        <dbReference type="ARBA" id="ARBA00023136"/>
    </source>
</evidence>
<comment type="subcellular location">
    <subcellularLocation>
        <location evidence="1 7">Cell membrane</location>
        <topology evidence="1 7">Multi-pass membrane protein</topology>
    </subcellularLocation>
</comment>
<gene>
    <name evidence="9" type="ORF">FTX54_004380</name>
</gene>
<evidence type="ECO:0000259" key="8">
    <source>
        <dbReference type="PROSITE" id="PS50928"/>
    </source>
</evidence>
<dbReference type="PANTHER" id="PTHR43744">
    <property type="entry name" value="ABC TRANSPORTER PERMEASE PROTEIN MG189-RELATED-RELATED"/>
    <property type="match status" value="1"/>
</dbReference>
<keyword evidence="6 7" id="KW-0472">Membrane</keyword>
<evidence type="ECO:0000313" key="9">
    <source>
        <dbReference type="EMBL" id="WWD80801.1"/>
    </source>
</evidence>
<dbReference type="Proteomes" id="UP000321816">
    <property type="component" value="Chromosome"/>
</dbReference>
<dbReference type="CDD" id="cd06261">
    <property type="entry name" value="TM_PBP2"/>
    <property type="match status" value="1"/>
</dbReference>
<dbReference type="InterPro" id="IPR035906">
    <property type="entry name" value="MetI-like_sf"/>
</dbReference>
<reference evidence="9 10" key="1">
    <citation type="submission" date="2024-01" db="EMBL/GenBank/DDBJ databases">
        <title>Complete Genome Sequence of Alkalicoccus halolimnae BZ-SZ-XJ29T, a Moderately Halophilic Bacterium Isolated from a Salt Lake.</title>
        <authorList>
            <person name="Zhao B."/>
        </authorList>
    </citation>
    <scope>NUCLEOTIDE SEQUENCE [LARGE SCALE GENOMIC DNA]</scope>
    <source>
        <strain evidence="9 10">BZ-SZ-XJ29</strain>
    </source>
</reference>
<dbReference type="SUPFAM" id="SSF161098">
    <property type="entry name" value="MetI-like"/>
    <property type="match status" value="1"/>
</dbReference>
<keyword evidence="5 7" id="KW-1133">Transmembrane helix</keyword>
<protein>
    <submittedName>
        <fullName evidence="9">Carbohydrate ABC transporter permease</fullName>
    </submittedName>
</protein>
<evidence type="ECO:0000256" key="5">
    <source>
        <dbReference type="ARBA" id="ARBA00022989"/>
    </source>
</evidence>
<dbReference type="PANTHER" id="PTHR43744:SF12">
    <property type="entry name" value="ABC TRANSPORTER PERMEASE PROTEIN MG189-RELATED"/>
    <property type="match status" value="1"/>
</dbReference>
<feature type="domain" description="ABC transmembrane type-1" evidence="8">
    <location>
        <begin position="71"/>
        <end position="263"/>
    </location>
</feature>
<dbReference type="Gene3D" id="1.10.3720.10">
    <property type="entry name" value="MetI-like"/>
    <property type="match status" value="1"/>
</dbReference>
<feature type="transmembrane region" description="Helical" evidence="7">
    <location>
        <begin position="139"/>
        <end position="162"/>
    </location>
</feature>
<proteinExistence type="inferred from homology"/>
<evidence type="ECO:0000256" key="3">
    <source>
        <dbReference type="ARBA" id="ARBA00022475"/>
    </source>
</evidence>
<evidence type="ECO:0000256" key="2">
    <source>
        <dbReference type="ARBA" id="ARBA00022448"/>
    </source>
</evidence>
<evidence type="ECO:0000256" key="1">
    <source>
        <dbReference type="ARBA" id="ARBA00004651"/>
    </source>
</evidence>
<comment type="similarity">
    <text evidence="7">Belongs to the binding-protein-dependent transport system permease family.</text>
</comment>
<dbReference type="EMBL" id="CP144914">
    <property type="protein sequence ID" value="WWD80801.1"/>
    <property type="molecule type" value="Genomic_DNA"/>
</dbReference>
<keyword evidence="3" id="KW-1003">Cell membrane</keyword>
<feature type="transmembrane region" description="Helical" evidence="7">
    <location>
        <begin position="108"/>
        <end position="133"/>
    </location>
</feature>
<accession>A0A5C7FIN2</accession>
<evidence type="ECO:0000256" key="4">
    <source>
        <dbReference type="ARBA" id="ARBA00022692"/>
    </source>
</evidence>
<organism evidence="9 10">
    <name type="scientific">Alkalicoccus halolimnae</name>
    <dbReference type="NCBI Taxonomy" id="1667239"/>
    <lineage>
        <taxon>Bacteria</taxon>
        <taxon>Bacillati</taxon>
        <taxon>Bacillota</taxon>
        <taxon>Bacilli</taxon>
        <taxon>Bacillales</taxon>
        <taxon>Bacillaceae</taxon>
        <taxon>Alkalicoccus</taxon>
    </lineage>
</organism>
<keyword evidence="4 7" id="KW-0812">Transmembrane</keyword>
<dbReference type="Pfam" id="PF00528">
    <property type="entry name" value="BPD_transp_1"/>
    <property type="match status" value="1"/>
</dbReference>
<feature type="transmembrane region" description="Helical" evidence="7">
    <location>
        <begin position="75"/>
        <end position="96"/>
    </location>
</feature>
<dbReference type="InterPro" id="IPR000515">
    <property type="entry name" value="MetI-like"/>
</dbReference>
<dbReference type="GO" id="GO:0005886">
    <property type="term" value="C:plasma membrane"/>
    <property type="evidence" value="ECO:0007669"/>
    <property type="project" value="UniProtKB-SubCell"/>
</dbReference>
<name>A0A5C7FIN2_9BACI</name>
<evidence type="ECO:0000256" key="7">
    <source>
        <dbReference type="RuleBase" id="RU363032"/>
    </source>
</evidence>
<dbReference type="OrthoDB" id="187395at2"/>
<feature type="transmembrane region" description="Helical" evidence="7">
    <location>
        <begin position="12"/>
        <end position="32"/>
    </location>
</feature>
<sequence>MNRFLELLNKMSGKLLVALILIIVVYPIFWLITSSLKAPGEFTNPMFMLPEGLYWENYRVAWVDGNMGTYFRNSVFVTFPALFLIIVMGAGAAFAIEKMRWKLSRNTLLLFLVGIMVPIPIVLLPLFTIFFNVGMLNNLLTLIIVYVTFGLPLTIFLFSTYFKAVPNEVIESAVVDGASIYRVFFSIAMPMILNAVVTVTLVQFFFVWNDLIFAMTFINDSELRTIQTGLMSFSGEYGQRQWGPTFAAISMAVLPTLILYLFLNKVVMKGMTGGAVKG</sequence>
<evidence type="ECO:0000313" key="10">
    <source>
        <dbReference type="Proteomes" id="UP000321816"/>
    </source>
</evidence>
<keyword evidence="10" id="KW-1185">Reference proteome</keyword>
<dbReference type="KEGG" id="ahal:FTX54_004380"/>
<dbReference type="GO" id="GO:0055085">
    <property type="term" value="P:transmembrane transport"/>
    <property type="evidence" value="ECO:0007669"/>
    <property type="project" value="InterPro"/>
</dbReference>
<dbReference type="AlphaFoldDB" id="A0A5C7FIN2"/>
<feature type="transmembrane region" description="Helical" evidence="7">
    <location>
        <begin position="183"/>
        <end position="206"/>
    </location>
</feature>
<dbReference type="RefSeq" id="WP_147803274.1">
    <property type="nucleotide sequence ID" value="NZ_CP144914.1"/>
</dbReference>
<feature type="transmembrane region" description="Helical" evidence="7">
    <location>
        <begin position="242"/>
        <end position="263"/>
    </location>
</feature>